<comment type="caution">
    <text evidence="3">The sequence shown here is derived from an EMBL/GenBank/DDBJ whole genome shotgun (WGS) entry which is preliminary data.</text>
</comment>
<dbReference type="SUPFAM" id="SSF51101">
    <property type="entry name" value="Mannose-binding lectins"/>
    <property type="match status" value="1"/>
</dbReference>
<sequence>MAPSFFNIKELRRLSRQSFRTDRSTDTSSDASHGTAPTSGSLTPPSIGQQSDPALNLQVKDQLLSPSSAAPLSRPLPQPYPNGASNRYSVSGMAGLGSPVASGKGPVLPVSQYSPRITNVPDNTWVYQKVLLVYGTVGDDHVHSLDGTVTVSRLDDSFPAVSWPVCNSHFKALVYMMPGANRLRFDFSSPKLANSGSSNPIHASYLTVHMIPPSGAPPLQLAILMAKDSPGTFDAVPARIEREGNGLDTAIRKFRMAAYLWQAFTAEQMWRNKFGRRVFRFEEEWTTGTANHRDREHGTQRSEARVHVIRTDKTLAELRDLNRAQQNPNASDKGGLYQIAVDAIRDYFKPLPGQDLYVSVLLLDAHWDTMSKTIVGHAALGGSDGNGLYLGIFGSHCLQSYPTSFEEVVPAFTDCTPTDTNHVSNDCNEAGSSWEAANIGIGAHLHETGHLFSLPHQETGIMLRDYVTLNRTFVSREAYSTRTRSKGGPVTQEDECSWHRLDCLRFRSHPCFRLPNDPVLNSDDSVQAWPVDGLTLMAATGISFVEIYGQGDEECHSWIEFPAENGGVQRLVTLSEQDLRSRLPEAKRKGKLRLSVKSHGGGSLDIDDYHKMCSKEACQLKIPSALPGLPKNAYRGNKLGLSQMEGSEPHEFIFTSALRQDRVLSRIIFYHGLAFDGMEFVYDDDSRQLFGKRGGKKGGDSFDMDIRRGEYITGFFVRSGFWIDAIQVLTSLGRRSPLFGNAHGGSAHTLIPPRGYNICGVTGSCGPWVDGFSVIVTK</sequence>
<dbReference type="SMART" id="SM00915">
    <property type="entry name" value="Jacalin"/>
    <property type="match status" value="1"/>
</dbReference>
<dbReference type="InterPro" id="IPR021917">
    <property type="entry name" value="Unchr_Zn-peptidase-like"/>
</dbReference>
<dbReference type="GO" id="GO:0005737">
    <property type="term" value="C:cytoplasm"/>
    <property type="evidence" value="ECO:0007669"/>
    <property type="project" value="TreeGrafter"/>
</dbReference>
<reference evidence="3" key="1">
    <citation type="journal article" date="2023" name="Mol. Phylogenet. Evol.">
        <title>Genome-scale phylogeny and comparative genomics of the fungal order Sordariales.</title>
        <authorList>
            <person name="Hensen N."/>
            <person name="Bonometti L."/>
            <person name="Westerberg I."/>
            <person name="Brannstrom I.O."/>
            <person name="Guillou S."/>
            <person name="Cros-Aarteil S."/>
            <person name="Calhoun S."/>
            <person name="Haridas S."/>
            <person name="Kuo A."/>
            <person name="Mondo S."/>
            <person name="Pangilinan J."/>
            <person name="Riley R."/>
            <person name="LaButti K."/>
            <person name="Andreopoulos B."/>
            <person name="Lipzen A."/>
            <person name="Chen C."/>
            <person name="Yan M."/>
            <person name="Daum C."/>
            <person name="Ng V."/>
            <person name="Clum A."/>
            <person name="Steindorff A."/>
            <person name="Ohm R.A."/>
            <person name="Martin F."/>
            <person name="Silar P."/>
            <person name="Natvig D.O."/>
            <person name="Lalanne C."/>
            <person name="Gautier V."/>
            <person name="Ament-Velasquez S.L."/>
            <person name="Kruys A."/>
            <person name="Hutchinson M.I."/>
            <person name="Powell A.J."/>
            <person name="Barry K."/>
            <person name="Miller A.N."/>
            <person name="Grigoriev I.V."/>
            <person name="Debuchy R."/>
            <person name="Gladieux P."/>
            <person name="Hiltunen Thoren M."/>
            <person name="Johannesson H."/>
        </authorList>
    </citation>
    <scope>NUCLEOTIDE SEQUENCE</scope>
    <source>
        <strain evidence="3">PSN309</strain>
    </source>
</reference>
<dbReference type="EMBL" id="MU864396">
    <property type="protein sequence ID" value="KAK4187823.1"/>
    <property type="molecule type" value="Genomic_DNA"/>
</dbReference>
<dbReference type="PANTHER" id="PTHR21054:SF2">
    <property type="entry name" value="MIP04191P"/>
    <property type="match status" value="1"/>
</dbReference>
<feature type="region of interest" description="Disordered" evidence="1">
    <location>
        <begin position="12"/>
        <end position="52"/>
    </location>
</feature>
<protein>
    <submittedName>
        <fullName evidence="3">Peptidase family-domain-containing protein</fullName>
    </submittedName>
</protein>
<dbReference type="PROSITE" id="PS51752">
    <property type="entry name" value="JACALIN_LECTIN"/>
    <property type="match status" value="1"/>
</dbReference>
<feature type="compositionally biased region" description="Basic and acidic residues" evidence="1">
    <location>
        <begin position="12"/>
        <end position="25"/>
    </location>
</feature>
<dbReference type="Gene3D" id="2.100.10.30">
    <property type="entry name" value="Jacalin-like lectin domain"/>
    <property type="match status" value="1"/>
</dbReference>
<keyword evidence="4" id="KW-1185">Reference proteome</keyword>
<dbReference type="Pfam" id="PF12044">
    <property type="entry name" value="Metallopep"/>
    <property type="match status" value="1"/>
</dbReference>
<accession>A0AAN7AHV6</accession>
<feature type="compositionally biased region" description="Polar residues" evidence="1">
    <location>
        <begin position="35"/>
        <end position="52"/>
    </location>
</feature>
<dbReference type="Pfam" id="PF01419">
    <property type="entry name" value="Jacalin"/>
    <property type="match status" value="1"/>
</dbReference>
<feature type="domain" description="Jacalin-type lectin" evidence="2">
    <location>
        <begin position="629"/>
        <end position="778"/>
    </location>
</feature>
<dbReference type="InterPro" id="IPR001229">
    <property type="entry name" value="Jacalin-like_lectin_dom"/>
</dbReference>
<dbReference type="InterPro" id="IPR053002">
    <property type="entry name" value="Metalloproteinase_M10B"/>
</dbReference>
<gene>
    <name evidence="3" type="ORF">QBC35DRAFT_218213</name>
</gene>
<evidence type="ECO:0000259" key="2">
    <source>
        <dbReference type="PROSITE" id="PS51752"/>
    </source>
</evidence>
<evidence type="ECO:0000256" key="1">
    <source>
        <dbReference type="SAM" id="MobiDB-lite"/>
    </source>
</evidence>
<evidence type="ECO:0000313" key="3">
    <source>
        <dbReference type="EMBL" id="KAK4187823.1"/>
    </source>
</evidence>
<dbReference type="AlphaFoldDB" id="A0AAN7AHV6"/>
<proteinExistence type="predicted"/>
<organism evidence="3 4">
    <name type="scientific">Podospora australis</name>
    <dbReference type="NCBI Taxonomy" id="1536484"/>
    <lineage>
        <taxon>Eukaryota</taxon>
        <taxon>Fungi</taxon>
        <taxon>Dikarya</taxon>
        <taxon>Ascomycota</taxon>
        <taxon>Pezizomycotina</taxon>
        <taxon>Sordariomycetes</taxon>
        <taxon>Sordariomycetidae</taxon>
        <taxon>Sordariales</taxon>
        <taxon>Podosporaceae</taxon>
        <taxon>Podospora</taxon>
    </lineage>
</organism>
<dbReference type="PANTHER" id="PTHR21054">
    <property type="entry name" value="ZINC METALLOPROTEINASE-RELATED"/>
    <property type="match status" value="1"/>
</dbReference>
<evidence type="ECO:0000313" key="4">
    <source>
        <dbReference type="Proteomes" id="UP001302126"/>
    </source>
</evidence>
<reference evidence="3" key="2">
    <citation type="submission" date="2023-05" db="EMBL/GenBank/DDBJ databases">
        <authorList>
            <consortium name="Lawrence Berkeley National Laboratory"/>
            <person name="Steindorff A."/>
            <person name="Hensen N."/>
            <person name="Bonometti L."/>
            <person name="Westerberg I."/>
            <person name="Brannstrom I.O."/>
            <person name="Guillou S."/>
            <person name="Cros-Aarteil S."/>
            <person name="Calhoun S."/>
            <person name="Haridas S."/>
            <person name="Kuo A."/>
            <person name="Mondo S."/>
            <person name="Pangilinan J."/>
            <person name="Riley R."/>
            <person name="Labutti K."/>
            <person name="Andreopoulos B."/>
            <person name="Lipzen A."/>
            <person name="Chen C."/>
            <person name="Yanf M."/>
            <person name="Daum C."/>
            <person name="Ng V."/>
            <person name="Clum A."/>
            <person name="Ohm R."/>
            <person name="Martin F."/>
            <person name="Silar P."/>
            <person name="Natvig D."/>
            <person name="Lalanne C."/>
            <person name="Gautier V."/>
            <person name="Ament-Velasquez S.L."/>
            <person name="Kruys A."/>
            <person name="Hutchinson M.I."/>
            <person name="Powell A.J."/>
            <person name="Barry K."/>
            <person name="Miller A.N."/>
            <person name="Grigoriev I.V."/>
            <person name="Debuchy R."/>
            <person name="Gladieux P."/>
            <person name="Thoren M.H."/>
            <person name="Johannesson H."/>
        </authorList>
    </citation>
    <scope>NUCLEOTIDE SEQUENCE</scope>
    <source>
        <strain evidence="3">PSN309</strain>
    </source>
</reference>
<dbReference type="Proteomes" id="UP001302126">
    <property type="component" value="Unassembled WGS sequence"/>
</dbReference>
<name>A0AAN7AHV6_9PEZI</name>
<dbReference type="InterPro" id="IPR036404">
    <property type="entry name" value="Jacalin-like_lectin_dom_sf"/>
</dbReference>